<dbReference type="SUPFAM" id="SSF48452">
    <property type="entry name" value="TPR-like"/>
    <property type="match status" value="1"/>
</dbReference>
<name>A0A5Q6RQX0_9ACTN</name>
<reference evidence="2 3" key="1">
    <citation type="submission" date="2019-09" db="EMBL/GenBank/DDBJ databases">
        <title>Mumia zhuanghuii sp. nov. isolated from the intestinal contents of plateau pika (Ochotona curzoniae) in the Qinghai-Tibet plateau of China.</title>
        <authorList>
            <person name="Tian Z."/>
        </authorList>
    </citation>
    <scope>NUCLEOTIDE SEQUENCE [LARGE SCALE GENOMIC DNA]</scope>
    <source>
        <strain evidence="3">350</strain>
    </source>
</reference>
<gene>
    <name evidence="2" type="ORF">FE697_015945</name>
</gene>
<evidence type="ECO:0000313" key="3">
    <source>
        <dbReference type="Proteomes" id="UP000307768"/>
    </source>
</evidence>
<proteinExistence type="predicted"/>
<dbReference type="InterPro" id="IPR011990">
    <property type="entry name" value="TPR-like_helical_dom_sf"/>
</dbReference>
<dbReference type="AlphaFoldDB" id="A0A5Q6RQX0"/>
<keyword evidence="1" id="KW-0472">Membrane</keyword>
<dbReference type="Gene3D" id="1.25.40.10">
    <property type="entry name" value="Tetratricopeptide repeat domain"/>
    <property type="match status" value="1"/>
</dbReference>
<feature type="transmembrane region" description="Helical" evidence="1">
    <location>
        <begin position="233"/>
        <end position="251"/>
    </location>
</feature>
<feature type="transmembrane region" description="Helical" evidence="1">
    <location>
        <begin position="257"/>
        <end position="283"/>
    </location>
</feature>
<accession>A0A5Q6RQX0</accession>
<protein>
    <submittedName>
        <fullName evidence="2">Uncharacterized protein</fullName>
    </submittedName>
</protein>
<dbReference type="EMBL" id="VDFQ02000005">
    <property type="protein sequence ID" value="KAA1420456.1"/>
    <property type="molecule type" value="Genomic_DNA"/>
</dbReference>
<dbReference type="OrthoDB" id="3353922at2"/>
<sequence>MTSTSDALTIAQHWLDVGNPQRCLDSLDETALELDPPYAFGLRALALLRLGRPEDGLAAARRGLEIAPGNGLLHFYAAQASDALKHAEEAERHYRIAQEQLPEAVGVVTQYGTFLAFAHRESEARSLLRRAREIAPEDPTVHLLDAEIAAQAKNWPRVQASARRVLAEDPEDTRALVLDAVAASKLGDHDTAARSVRRAAASRVGDQTLALAARQSAVAMLPAMWPLRLVSRFAWWQIWLAALITLRLIRATAPEPVWITATILWIAFVAYSWVLPPLLTAWVKRRMR</sequence>
<organism evidence="2 3">
    <name type="scientific">Mumia zhuanghuii</name>
    <dbReference type="NCBI Taxonomy" id="2585211"/>
    <lineage>
        <taxon>Bacteria</taxon>
        <taxon>Bacillati</taxon>
        <taxon>Actinomycetota</taxon>
        <taxon>Actinomycetes</taxon>
        <taxon>Propionibacteriales</taxon>
        <taxon>Nocardioidaceae</taxon>
        <taxon>Mumia</taxon>
    </lineage>
</organism>
<dbReference type="RefSeq" id="WP_149770625.1">
    <property type="nucleotide sequence ID" value="NZ_VDFQ02000005.1"/>
</dbReference>
<evidence type="ECO:0000256" key="1">
    <source>
        <dbReference type="SAM" id="Phobius"/>
    </source>
</evidence>
<keyword evidence="1" id="KW-1133">Transmembrane helix</keyword>
<dbReference type="Proteomes" id="UP000307768">
    <property type="component" value="Unassembled WGS sequence"/>
</dbReference>
<keyword evidence="1" id="KW-0812">Transmembrane</keyword>
<evidence type="ECO:0000313" key="2">
    <source>
        <dbReference type="EMBL" id="KAA1420456.1"/>
    </source>
</evidence>
<comment type="caution">
    <text evidence="2">The sequence shown here is derived from an EMBL/GenBank/DDBJ whole genome shotgun (WGS) entry which is preliminary data.</text>
</comment>